<sequence>MVLMLAGGPFRPGIAESRAASPMLSGSTSAFSGAQSPSKSMAVEVLGYSFLLLRARSSVSCGQGLSGQHLQVADHGGLADAGVIPTVRGP</sequence>
<dbReference type="Proteomes" id="UP000001937">
    <property type="component" value="Chromosome"/>
</dbReference>
<dbReference type="EMBL" id="CP000249">
    <property type="protein sequence ID" value="ABD13471.1"/>
    <property type="molecule type" value="Genomic_DNA"/>
</dbReference>
<accession>Q2J5H1</accession>
<evidence type="ECO:0000313" key="1">
    <source>
        <dbReference type="EMBL" id="ABD13471.1"/>
    </source>
</evidence>
<dbReference type="AlphaFoldDB" id="Q2J5H1"/>
<evidence type="ECO:0000313" key="2">
    <source>
        <dbReference type="Proteomes" id="UP000001937"/>
    </source>
</evidence>
<protein>
    <submittedName>
        <fullName evidence="1">Uncharacterized protein</fullName>
    </submittedName>
</protein>
<dbReference type="KEGG" id="fra:Francci3_4123"/>
<organism evidence="1 2">
    <name type="scientific">Frankia casuarinae (strain DSM 45818 / CECT 9043 / HFP020203 / CcI3)</name>
    <dbReference type="NCBI Taxonomy" id="106370"/>
    <lineage>
        <taxon>Bacteria</taxon>
        <taxon>Bacillati</taxon>
        <taxon>Actinomycetota</taxon>
        <taxon>Actinomycetes</taxon>
        <taxon>Frankiales</taxon>
        <taxon>Frankiaceae</taxon>
        <taxon>Frankia</taxon>
    </lineage>
</organism>
<proteinExistence type="predicted"/>
<reference evidence="1 2" key="1">
    <citation type="journal article" date="2007" name="Genome Res.">
        <title>Genome characteristics of facultatively symbiotic Frankia sp. strains reflect host range and host plant biogeography.</title>
        <authorList>
            <person name="Normand P."/>
            <person name="Lapierre P."/>
            <person name="Tisa L.S."/>
            <person name="Gogarten J.P."/>
            <person name="Alloisio N."/>
            <person name="Bagnarol E."/>
            <person name="Bassi C.A."/>
            <person name="Berry A.M."/>
            <person name="Bickhart D.M."/>
            <person name="Choisne N."/>
            <person name="Couloux A."/>
            <person name="Cournoyer B."/>
            <person name="Cruveiller S."/>
            <person name="Daubin V."/>
            <person name="Demange N."/>
            <person name="Francino M.P."/>
            <person name="Goltsman E."/>
            <person name="Huang Y."/>
            <person name="Kopp O.R."/>
            <person name="Labarre L."/>
            <person name="Lapidus A."/>
            <person name="Lavire C."/>
            <person name="Marechal J."/>
            <person name="Martinez M."/>
            <person name="Mastronunzio J.E."/>
            <person name="Mullin B.C."/>
            <person name="Niemann J."/>
            <person name="Pujic P."/>
            <person name="Rawnsley T."/>
            <person name="Rouy Z."/>
            <person name="Schenowitz C."/>
            <person name="Sellstedt A."/>
            <person name="Tavares F."/>
            <person name="Tomkins J.P."/>
            <person name="Vallenet D."/>
            <person name="Valverde C."/>
            <person name="Wall L.G."/>
            <person name="Wang Y."/>
            <person name="Medigue C."/>
            <person name="Benson D.R."/>
        </authorList>
    </citation>
    <scope>NUCLEOTIDE SEQUENCE [LARGE SCALE GENOMIC DNA]</scope>
    <source>
        <strain evidence="2">DSM 45818 / CECT 9043 / CcI3</strain>
    </source>
</reference>
<dbReference type="STRING" id="106370.Francci3_4123"/>
<dbReference type="HOGENOM" id="CLU_2436513_0_0_11"/>
<name>Q2J5H1_FRACC</name>
<gene>
    <name evidence="1" type="ordered locus">Francci3_4123</name>
</gene>
<keyword evidence="2" id="KW-1185">Reference proteome</keyword>